<feature type="chain" id="PRO_5041672440" evidence="1">
    <location>
        <begin position="18"/>
        <end position="84"/>
    </location>
</feature>
<dbReference type="Proteomes" id="UP000050795">
    <property type="component" value="Unassembled WGS sequence"/>
</dbReference>
<feature type="signal peptide" evidence="1">
    <location>
        <begin position="1"/>
        <end position="17"/>
    </location>
</feature>
<dbReference type="WBParaSite" id="TREG1_116950.1">
    <property type="protein sequence ID" value="TREG1_116950.1"/>
    <property type="gene ID" value="TREG1_116950"/>
</dbReference>
<dbReference type="AlphaFoldDB" id="A0AA85ISA4"/>
<protein>
    <submittedName>
        <fullName evidence="3">Uncharacterized protein</fullName>
    </submittedName>
</protein>
<organism evidence="2 3">
    <name type="scientific">Trichobilharzia regenti</name>
    <name type="common">Nasal bird schistosome</name>
    <dbReference type="NCBI Taxonomy" id="157069"/>
    <lineage>
        <taxon>Eukaryota</taxon>
        <taxon>Metazoa</taxon>
        <taxon>Spiralia</taxon>
        <taxon>Lophotrochozoa</taxon>
        <taxon>Platyhelminthes</taxon>
        <taxon>Trematoda</taxon>
        <taxon>Digenea</taxon>
        <taxon>Strigeidida</taxon>
        <taxon>Schistosomatoidea</taxon>
        <taxon>Schistosomatidae</taxon>
        <taxon>Trichobilharzia</taxon>
    </lineage>
</organism>
<evidence type="ECO:0000313" key="2">
    <source>
        <dbReference type="Proteomes" id="UP000050795"/>
    </source>
</evidence>
<accession>A0AA85ISA4</accession>
<evidence type="ECO:0000313" key="3">
    <source>
        <dbReference type="WBParaSite" id="TREG1_116950.1"/>
    </source>
</evidence>
<keyword evidence="1" id="KW-0732">Signal</keyword>
<reference evidence="3" key="2">
    <citation type="submission" date="2023-11" db="UniProtKB">
        <authorList>
            <consortium name="WormBaseParasite"/>
        </authorList>
    </citation>
    <scope>IDENTIFICATION</scope>
</reference>
<name>A0AA85ISA4_TRIRE</name>
<sequence>MICYLLLTLVVISAVDGAIVNPINPVTTTVATKSAVYVDRKNIVRLYEIDRSNQLRIAAKKTAQRTWWVCFFQPILCLYILFTL</sequence>
<reference evidence="2" key="1">
    <citation type="submission" date="2022-06" db="EMBL/GenBank/DDBJ databases">
        <authorList>
            <person name="Berger JAMES D."/>
            <person name="Berger JAMES D."/>
        </authorList>
    </citation>
    <scope>NUCLEOTIDE SEQUENCE [LARGE SCALE GENOMIC DNA]</scope>
</reference>
<evidence type="ECO:0000256" key="1">
    <source>
        <dbReference type="SAM" id="SignalP"/>
    </source>
</evidence>
<proteinExistence type="predicted"/>
<keyword evidence="2" id="KW-1185">Reference proteome</keyword>